<feature type="compositionally biased region" description="Basic and acidic residues" evidence="1">
    <location>
        <begin position="1086"/>
        <end position="1097"/>
    </location>
</feature>
<sequence length="1697" mass="189114">MDAKVDHVTQKVVNQTWTDKRKTIGGIDFEKIAASQEEEKRRSVADFRDSSFIQTKEILSVSVKAMSALYLSKVAPQESTHSLLKPEQAQSRKSGTGVKLAKMAEDSTSQQRRDDFPPPPSAGHQPGQEDFSVAHSQPTASQFSKEKLYQQRQKCELRRLLKHTHPELKMLDDVVDEELAEVLSSEGSTAGETGYEGEVLSRRLIFENCGRSTQVSPYSSKMHTTEGTVERCDFSKTPAVSEEPKEGPHAESAKEITEDDKSVRPDLTRECEEEMIRIDVQATRRIFESQSVNTSRPNPDNKFQGKVPISEDETKAVQKQKKFEMCSKDNQNSKCKDWEEQPHKQVSCTHVVGKSLERDISREEVSSGEAVFDDESTSFPDSERFSETIKTSAVLLRNNPFISTNIEREHSHVHTSKTQTPARDSGPGEDYLTANVKNRTHMFESMPFSKIRHQNKDEIETMVENIKETLNFLYSVKAIHSSGSIIEVNETMIAKKAKFTLSESGPELKYDEVAQGGAQNFILQLLPRVNLRPQITYLKEDSKGCMEATVVNVPVHQHQFNTSKDTEFKTANVLQLIEDVLNQDNSLRKGVIIQEDVNNCANVIVYSLYNYSDEEDVKRYSPPQGAESDESEVLSGDTNKETRKGASESTISSRLETSQDQGSVRPEIKMKGNVKLFKSCIEKGDLEYLKTLQAEPTVQEQDTELHQEQRADQEEESASEWVPVDIKKLKRMFSGDQSQIEPKKNVPKNPTPSASICHAFTGQNDSPGNSQSSTECSSGVISNVQVNNTFRECEGQAQDDACNFEVLPQASQLHFDPQDDDSVHQAELVEVMDDSDEIFNLQTAIKSLQEATIEAKSLYHSSEEKQKILTPESPEEPLVSVAAGNVKNSRTEAELPQETEDRSASNFTSGHKSDCQHKSIERCHEDTNSATVQATEMCGKEGQKGTEAVQKETTTVSVNSSETAQQEDEEVVFEGKLQAALESLGKSNINVTRGDFKAAMIYRNSSKPHQERTQKVDVVSVQKPNTEESGPVTEGQATNQVQLRKEETAANAEPLNQTGTPNKPATSVVSEKSKRPVGPKPALPPKPEHLKVKDRDYQSVNIKTPEATQTKTVRPTEAASQVHLPLPKTSVSCNDEQKQDLFKINSGTFLISDSGDCERNKLLGEVVQMSQEAEAKHQVQGSIVTSEHDDKDKHIINRQQNNKATGEQKSHQDVPANDNMNETDDKHVDFHEARQKFGGKKTTKMAPVKPKRVKIAQPDIKNPPGEIVFAHADPKPVQTVTDPSVNICGQTAVSKDKQEKEMKPDSKVEMRARKGRAETEDERRQRLSVHMDEIMRGNMTAAMEIFDNLRKQEELQSILSRVEEIEQDTSDVDVRSLRTVFEDVPDWVVTSDNKKQKKDEVENKDKTSPLLRESPESKSSMAHVFGDLERASEEIINLKEQTLARLVDIEQTIKKALFSVSTLKSDSDIAGLSCLFRESLGAVQESSSSGNISKISIGSSRTKAQESTKMQGSTVKPAGQRLEVASAKQRSSPPSSPAFISIQSAARKTDKRGGSPPETSICPTCQESPKLEEKFRTTKMLTCNSPAQNRRRAPRKGDQKQSTYSPLNPRRELSVLEVQTDREGNSVIETKTVTENYERTDNFGNRFYSTKTSTVVTQPETTTTSTSQAAISPAAYQVTMYPEVQLPINQISTSVPK</sequence>
<dbReference type="PANTHER" id="PTHR22591:SF2">
    <property type="entry name" value="XIN ACTIN-BINDING REPEAT-CONTAINING PROTEIN 1"/>
    <property type="match status" value="1"/>
</dbReference>
<feature type="compositionally biased region" description="Low complexity" evidence="1">
    <location>
        <begin position="952"/>
        <end position="963"/>
    </location>
</feature>
<feature type="compositionally biased region" description="Polar residues" evidence="1">
    <location>
        <begin position="647"/>
        <end position="662"/>
    </location>
</feature>
<feature type="region of interest" description="Disordered" evidence="1">
    <location>
        <begin position="1003"/>
        <end position="1122"/>
    </location>
</feature>
<feature type="compositionally biased region" description="Polar residues" evidence="1">
    <location>
        <begin position="134"/>
        <end position="143"/>
    </location>
</feature>
<feature type="region of interest" description="Disordered" evidence="1">
    <location>
        <begin position="864"/>
        <end position="913"/>
    </location>
</feature>
<dbReference type="RefSeq" id="XP_008299912.1">
    <property type="nucleotide sequence ID" value="XM_008301690.1"/>
</dbReference>
<feature type="compositionally biased region" description="Polar residues" evidence="1">
    <location>
        <begin position="1098"/>
        <end position="1113"/>
    </location>
</feature>
<feature type="compositionally biased region" description="Polar residues" evidence="1">
    <location>
        <begin position="1501"/>
        <end position="1514"/>
    </location>
</feature>
<feature type="compositionally biased region" description="Polar residues" evidence="1">
    <location>
        <begin position="1557"/>
        <end position="1567"/>
    </location>
</feature>
<gene>
    <name evidence="3" type="primary">LOC103372128</name>
</gene>
<feature type="compositionally biased region" description="Basic and acidic residues" evidence="1">
    <location>
        <begin position="1392"/>
        <end position="1407"/>
    </location>
</feature>
<feature type="compositionally biased region" description="Polar residues" evidence="1">
    <location>
        <begin position="77"/>
        <end position="94"/>
    </location>
</feature>
<feature type="compositionally biased region" description="Polar residues" evidence="1">
    <location>
        <begin position="1579"/>
        <end position="1588"/>
    </location>
</feature>
<feature type="region of interest" description="Disordered" evidence="1">
    <location>
        <begin position="733"/>
        <end position="776"/>
    </location>
</feature>
<feature type="compositionally biased region" description="Polar residues" evidence="1">
    <location>
        <begin position="761"/>
        <end position="776"/>
    </location>
</feature>
<feature type="region of interest" description="Disordered" evidence="1">
    <location>
        <begin position="616"/>
        <end position="666"/>
    </location>
</feature>
<evidence type="ECO:0000313" key="3">
    <source>
        <dbReference type="RefSeq" id="XP_008299912.1"/>
    </source>
</evidence>
<dbReference type="InterPro" id="IPR030072">
    <property type="entry name" value="XIRP1/XIRP2"/>
</dbReference>
<feature type="compositionally biased region" description="Basic and acidic residues" evidence="1">
    <location>
        <begin position="1294"/>
        <end position="1325"/>
    </location>
</feature>
<organism evidence="2 3">
    <name type="scientific">Stegastes partitus</name>
    <name type="common">bicolor damselfish</name>
    <dbReference type="NCBI Taxonomy" id="144197"/>
    <lineage>
        <taxon>Eukaryota</taxon>
        <taxon>Metazoa</taxon>
        <taxon>Chordata</taxon>
        <taxon>Craniata</taxon>
        <taxon>Vertebrata</taxon>
        <taxon>Euteleostomi</taxon>
        <taxon>Actinopterygii</taxon>
        <taxon>Neopterygii</taxon>
        <taxon>Teleostei</taxon>
        <taxon>Neoteleostei</taxon>
        <taxon>Acanthomorphata</taxon>
        <taxon>Ovalentaria</taxon>
        <taxon>Pomacentridae</taxon>
        <taxon>Stegastes</taxon>
    </lineage>
</organism>
<accession>A0A9Y4NMH2</accession>
<dbReference type="GO" id="GO:0001725">
    <property type="term" value="C:stress fiber"/>
    <property type="evidence" value="ECO:0007669"/>
    <property type="project" value="TreeGrafter"/>
</dbReference>
<feature type="compositionally biased region" description="Low complexity" evidence="1">
    <location>
        <begin position="1531"/>
        <end position="1546"/>
    </location>
</feature>
<dbReference type="PANTHER" id="PTHR22591">
    <property type="entry name" value="XIN"/>
    <property type="match status" value="1"/>
</dbReference>
<feature type="compositionally biased region" description="Basic and acidic residues" evidence="1">
    <location>
        <begin position="889"/>
        <end position="903"/>
    </location>
</feature>
<keyword evidence="2" id="KW-1185">Reference proteome</keyword>
<name>A0A9Y4NMH2_9TELE</name>
<feature type="region of interest" description="Disordered" evidence="1">
    <location>
        <begin position="76"/>
        <end position="147"/>
    </location>
</feature>
<feature type="region of interest" description="Disordered" evidence="1">
    <location>
        <begin position="1392"/>
        <end position="1421"/>
    </location>
</feature>
<protein>
    <submittedName>
        <fullName evidence="3">Xin actin-binding repeat-containing protein 1-like isoform X1</fullName>
    </submittedName>
</protein>
<feature type="region of interest" description="Disordered" evidence="1">
    <location>
        <begin position="409"/>
        <end position="429"/>
    </location>
</feature>
<feature type="region of interest" description="Disordered" evidence="1">
    <location>
        <begin position="1199"/>
        <end position="1224"/>
    </location>
</feature>
<evidence type="ECO:0000256" key="1">
    <source>
        <dbReference type="SAM" id="MobiDB-lite"/>
    </source>
</evidence>
<feature type="compositionally biased region" description="Polar residues" evidence="1">
    <location>
        <begin position="1054"/>
        <end position="1070"/>
    </location>
</feature>
<proteinExistence type="predicted"/>
<feature type="region of interest" description="Disordered" evidence="1">
    <location>
        <begin position="695"/>
        <end position="720"/>
    </location>
</feature>
<dbReference type="GO" id="GO:0005925">
    <property type="term" value="C:focal adhesion"/>
    <property type="evidence" value="ECO:0007669"/>
    <property type="project" value="TreeGrafter"/>
</dbReference>
<reference evidence="3" key="1">
    <citation type="submission" date="2025-08" db="UniProtKB">
        <authorList>
            <consortium name="RefSeq"/>
        </authorList>
    </citation>
    <scope>IDENTIFICATION</scope>
</reference>
<feature type="region of interest" description="Disordered" evidence="1">
    <location>
        <begin position="938"/>
        <end position="970"/>
    </location>
</feature>
<feature type="compositionally biased region" description="Low complexity" evidence="1">
    <location>
        <begin position="1487"/>
        <end position="1500"/>
    </location>
</feature>
<dbReference type="GO" id="GO:0051015">
    <property type="term" value="F:actin filament binding"/>
    <property type="evidence" value="ECO:0007669"/>
    <property type="project" value="TreeGrafter"/>
</dbReference>
<dbReference type="GO" id="GO:0007015">
    <property type="term" value="P:actin filament organization"/>
    <property type="evidence" value="ECO:0007669"/>
    <property type="project" value="TreeGrafter"/>
</dbReference>
<feature type="region of interest" description="Disordered" evidence="1">
    <location>
        <begin position="1290"/>
        <end position="1325"/>
    </location>
</feature>
<dbReference type="Proteomes" id="UP000694891">
    <property type="component" value="Unplaced"/>
</dbReference>
<dbReference type="GeneID" id="103372128"/>
<feature type="compositionally biased region" description="Basic and acidic residues" evidence="1">
    <location>
        <begin position="242"/>
        <end position="262"/>
    </location>
</feature>
<feature type="region of interest" description="Disordered" evidence="1">
    <location>
        <begin position="1487"/>
        <end position="1611"/>
    </location>
</feature>
<feature type="region of interest" description="Disordered" evidence="1">
    <location>
        <begin position="236"/>
        <end position="262"/>
    </location>
</feature>
<feature type="compositionally biased region" description="Basic and acidic residues" evidence="1">
    <location>
        <begin position="703"/>
        <end position="712"/>
    </location>
</feature>
<evidence type="ECO:0000313" key="2">
    <source>
        <dbReference type="Proteomes" id="UP000694891"/>
    </source>
</evidence>